<feature type="transmembrane region" description="Helical" evidence="5">
    <location>
        <begin position="405"/>
        <end position="428"/>
    </location>
</feature>
<dbReference type="Pfam" id="PF00324">
    <property type="entry name" value="AA_permease"/>
    <property type="match status" value="1"/>
</dbReference>
<evidence type="ECO:0000313" key="8">
    <source>
        <dbReference type="Proteomes" id="UP000316142"/>
    </source>
</evidence>
<feature type="transmembrane region" description="Helical" evidence="5">
    <location>
        <begin position="158"/>
        <end position="179"/>
    </location>
</feature>
<dbReference type="InterPro" id="IPR004841">
    <property type="entry name" value="AA-permease/SLC12A_dom"/>
</dbReference>
<organism evidence="7 8">
    <name type="scientific">Pantoea anthophila</name>
    <dbReference type="NCBI Taxonomy" id="470931"/>
    <lineage>
        <taxon>Bacteria</taxon>
        <taxon>Pseudomonadati</taxon>
        <taxon>Pseudomonadota</taxon>
        <taxon>Gammaproteobacteria</taxon>
        <taxon>Enterobacterales</taxon>
        <taxon>Erwiniaceae</taxon>
        <taxon>Pantoea</taxon>
    </lineage>
</organism>
<feature type="transmembrane region" description="Helical" evidence="5">
    <location>
        <begin position="366"/>
        <end position="393"/>
    </location>
</feature>
<evidence type="ECO:0000256" key="4">
    <source>
        <dbReference type="ARBA" id="ARBA00023136"/>
    </source>
</evidence>
<keyword evidence="2 5" id="KW-0812">Transmembrane</keyword>
<dbReference type="RefSeq" id="WP_140924682.1">
    <property type="nucleotide sequence ID" value="NZ_VHIZ01000051.1"/>
</dbReference>
<accession>A0ABY2Z4R4</accession>
<dbReference type="PANTHER" id="PTHR42770">
    <property type="entry name" value="AMINO ACID TRANSPORTER-RELATED"/>
    <property type="match status" value="1"/>
</dbReference>
<protein>
    <submittedName>
        <fullName evidence="7">APC family permease</fullName>
    </submittedName>
</protein>
<dbReference type="Proteomes" id="UP000316142">
    <property type="component" value="Unassembled WGS sequence"/>
</dbReference>
<dbReference type="EMBL" id="VHIZ01000051">
    <property type="protein sequence ID" value="TPV23644.1"/>
    <property type="molecule type" value="Genomic_DNA"/>
</dbReference>
<comment type="caution">
    <text evidence="7">The sequence shown here is derived from an EMBL/GenBank/DDBJ whole genome shotgun (WGS) entry which is preliminary data.</text>
</comment>
<dbReference type="InterPro" id="IPR050367">
    <property type="entry name" value="APC_superfamily"/>
</dbReference>
<dbReference type="PANTHER" id="PTHR42770:SF16">
    <property type="entry name" value="AMINO ACID PERMEASE"/>
    <property type="match status" value="1"/>
</dbReference>
<reference evidence="7 8" key="1">
    <citation type="submission" date="2019-06" db="EMBL/GenBank/DDBJ databases">
        <title>Taxogenomics and systematics of the genus Pantoea.</title>
        <authorList>
            <person name="Tambong J.T."/>
        </authorList>
    </citation>
    <scope>NUCLEOTIDE SEQUENCE [LARGE SCALE GENOMIC DNA]</scope>
    <source>
        <strain evidence="7 8">LMG 2558</strain>
    </source>
</reference>
<keyword evidence="4 5" id="KW-0472">Membrane</keyword>
<evidence type="ECO:0000256" key="1">
    <source>
        <dbReference type="ARBA" id="ARBA00004141"/>
    </source>
</evidence>
<feature type="transmembrane region" description="Helical" evidence="5">
    <location>
        <begin position="131"/>
        <end position="152"/>
    </location>
</feature>
<keyword evidence="3 5" id="KW-1133">Transmembrane helix</keyword>
<sequence length="469" mass="49736">MHNDKYSVSLKAASLGVKDIVFFVVAAAAPLGATVGATPVVFATGGNGAPALYLAAALVLLLFAVGLATMNRFVVTAGGFTDIVSTGLGKTAGFAAAGIALLAYISMLTGLYGQFAVLFSDMLREFSISAVSWQICLFGALIFIGVLGYRDIEFSAKVLGVLMILEVVILLIFDGAVMMRHGLGIFFPGEFISPGLLTPGSGVALMFALACFVGFESTTIYGEEAKDPHNTIPKATYVAVFMIGLFFVLTSLCLRAAYAGTDVRHIAEINLVTFVFDANTQYVGEFSTRVMKVLVVTSVFAVLLSFHNALCRYIMSLARNGFLPPALSSIHRTYRSPHMASLALSLLLVILITMFIIMNADPINQLYMWMVGTGTLAIIILQALGAFAIALYFTKNRHNVFVKGVVCPAAGGFALLVIGVYAFINFSLLSGTDKGLATHLPWLVIIAGVVGAVAGNVNARRNGLPAFSK</sequence>
<feature type="domain" description="Amino acid permease/ SLC12A" evidence="6">
    <location>
        <begin position="20"/>
        <end position="426"/>
    </location>
</feature>
<evidence type="ECO:0000256" key="3">
    <source>
        <dbReference type="ARBA" id="ARBA00022989"/>
    </source>
</evidence>
<feature type="transmembrane region" description="Helical" evidence="5">
    <location>
        <begin position="339"/>
        <end position="360"/>
    </location>
</feature>
<feature type="transmembrane region" description="Helical" evidence="5">
    <location>
        <begin position="20"/>
        <end position="44"/>
    </location>
</feature>
<keyword evidence="8" id="KW-1185">Reference proteome</keyword>
<name>A0ABY2Z4R4_9GAMM</name>
<feature type="transmembrane region" description="Helical" evidence="5">
    <location>
        <begin position="191"/>
        <end position="215"/>
    </location>
</feature>
<proteinExistence type="predicted"/>
<evidence type="ECO:0000256" key="2">
    <source>
        <dbReference type="ARBA" id="ARBA00022692"/>
    </source>
</evidence>
<feature type="transmembrane region" description="Helical" evidence="5">
    <location>
        <begin position="235"/>
        <end position="254"/>
    </location>
</feature>
<evidence type="ECO:0000259" key="6">
    <source>
        <dbReference type="Pfam" id="PF00324"/>
    </source>
</evidence>
<feature type="transmembrane region" description="Helical" evidence="5">
    <location>
        <begin position="94"/>
        <end position="119"/>
    </location>
</feature>
<feature type="transmembrane region" description="Helical" evidence="5">
    <location>
        <begin position="51"/>
        <end position="74"/>
    </location>
</feature>
<feature type="transmembrane region" description="Helical" evidence="5">
    <location>
        <begin position="440"/>
        <end position="459"/>
    </location>
</feature>
<feature type="transmembrane region" description="Helical" evidence="5">
    <location>
        <begin position="290"/>
        <end position="310"/>
    </location>
</feature>
<evidence type="ECO:0000313" key="7">
    <source>
        <dbReference type="EMBL" id="TPV23644.1"/>
    </source>
</evidence>
<gene>
    <name evidence="7" type="ORF">FJW00_14900</name>
</gene>
<dbReference type="PIRSF" id="PIRSF006060">
    <property type="entry name" value="AA_transporter"/>
    <property type="match status" value="1"/>
</dbReference>
<comment type="subcellular location">
    <subcellularLocation>
        <location evidence="1">Membrane</location>
        <topology evidence="1">Multi-pass membrane protein</topology>
    </subcellularLocation>
</comment>
<dbReference type="Gene3D" id="1.20.1740.10">
    <property type="entry name" value="Amino acid/polyamine transporter I"/>
    <property type="match status" value="1"/>
</dbReference>
<evidence type="ECO:0000256" key="5">
    <source>
        <dbReference type="SAM" id="Phobius"/>
    </source>
</evidence>